<dbReference type="PANTHER" id="PTHR42648:SF28">
    <property type="entry name" value="TRANSPOSON-ENCODED PROTEIN WITH RIBONUCLEASE H-LIKE AND RETROVIRUS ZINC FINGER-LIKE DOMAINS"/>
    <property type="match status" value="1"/>
</dbReference>
<dbReference type="GO" id="GO:0003676">
    <property type="term" value="F:nucleic acid binding"/>
    <property type="evidence" value="ECO:0007669"/>
    <property type="project" value="InterPro"/>
</dbReference>
<dbReference type="InterPro" id="IPR001584">
    <property type="entry name" value="Integrase_cat-core"/>
</dbReference>
<dbReference type="SUPFAM" id="SSF53098">
    <property type="entry name" value="Ribonuclease H-like"/>
    <property type="match status" value="1"/>
</dbReference>
<dbReference type="AlphaFoldDB" id="A0A438IIT0"/>
<dbReference type="Gene3D" id="3.30.420.10">
    <property type="entry name" value="Ribonuclease H-like superfamily/Ribonuclease H"/>
    <property type="match status" value="1"/>
</dbReference>
<dbReference type="InterPro" id="IPR036397">
    <property type="entry name" value="RNaseH_sf"/>
</dbReference>
<sequence>MVETETGLKVKCLRSDNGGEYIDGGFSEYCAAQGIRMEKTIPGTPQQNGVAERMNRTLNERARIPMEFRLPEEVWSGKETSATLFTVLNYLLLTDGGEPECYDEALQDENSSKWELAMKDEMDSLLGNQTWN</sequence>
<comment type="caution">
    <text evidence="2">The sequence shown here is derived from an EMBL/GenBank/DDBJ whole genome shotgun (WGS) entry which is preliminary data.</text>
</comment>
<evidence type="ECO:0000313" key="3">
    <source>
        <dbReference type="Proteomes" id="UP000288805"/>
    </source>
</evidence>
<accession>A0A438IIT0</accession>
<gene>
    <name evidence="2" type="primary">POLX_511</name>
    <name evidence="2" type="ORF">CK203_029641</name>
</gene>
<reference evidence="2 3" key="1">
    <citation type="journal article" date="2018" name="PLoS Genet.">
        <title>Population sequencing reveals clonal diversity and ancestral inbreeding in the grapevine cultivar Chardonnay.</title>
        <authorList>
            <person name="Roach M.J."/>
            <person name="Johnson D.L."/>
            <person name="Bohlmann J."/>
            <person name="van Vuuren H.J."/>
            <person name="Jones S.J."/>
            <person name="Pretorius I.S."/>
            <person name="Schmidt S.A."/>
            <person name="Borneman A.R."/>
        </authorList>
    </citation>
    <scope>NUCLEOTIDE SEQUENCE [LARGE SCALE GENOMIC DNA]</scope>
    <source>
        <strain evidence="3">cv. Chardonnay</strain>
        <tissue evidence="2">Leaf</tissue>
    </source>
</reference>
<dbReference type="Proteomes" id="UP000288805">
    <property type="component" value="Unassembled WGS sequence"/>
</dbReference>
<name>A0A438IIT0_VITVI</name>
<dbReference type="InterPro" id="IPR039537">
    <property type="entry name" value="Retrotran_Ty1/copia-like"/>
</dbReference>
<dbReference type="EMBL" id="QGNW01000107">
    <property type="protein sequence ID" value="RVW96525.1"/>
    <property type="molecule type" value="Genomic_DNA"/>
</dbReference>
<feature type="domain" description="Integrase catalytic" evidence="1">
    <location>
        <begin position="1"/>
        <end position="121"/>
    </location>
</feature>
<proteinExistence type="predicted"/>
<evidence type="ECO:0000259" key="1">
    <source>
        <dbReference type="PROSITE" id="PS50994"/>
    </source>
</evidence>
<protein>
    <submittedName>
        <fullName evidence="2">Retrovirus-related Pol polyprotein from transposon TNT 1-94</fullName>
    </submittedName>
</protein>
<dbReference type="PANTHER" id="PTHR42648">
    <property type="entry name" value="TRANSPOSASE, PUTATIVE-RELATED"/>
    <property type="match status" value="1"/>
</dbReference>
<dbReference type="GO" id="GO:0015074">
    <property type="term" value="P:DNA integration"/>
    <property type="evidence" value="ECO:0007669"/>
    <property type="project" value="InterPro"/>
</dbReference>
<dbReference type="PROSITE" id="PS50994">
    <property type="entry name" value="INTEGRASE"/>
    <property type="match status" value="1"/>
</dbReference>
<organism evidence="2 3">
    <name type="scientific">Vitis vinifera</name>
    <name type="common">Grape</name>
    <dbReference type="NCBI Taxonomy" id="29760"/>
    <lineage>
        <taxon>Eukaryota</taxon>
        <taxon>Viridiplantae</taxon>
        <taxon>Streptophyta</taxon>
        <taxon>Embryophyta</taxon>
        <taxon>Tracheophyta</taxon>
        <taxon>Spermatophyta</taxon>
        <taxon>Magnoliopsida</taxon>
        <taxon>eudicotyledons</taxon>
        <taxon>Gunneridae</taxon>
        <taxon>Pentapetalae</taxon>
        <taxon>rosids</taxon>
        <taxon>Vitales</taxon>
        <taxon>Vitaceae</taxon>
        <taxon>Viteae</taxon>
        <taxon>Vitis</taxon>
    </lineage>
</organism>
<evidence type="ECO:0000313" key="2">
    <source>
        <dbReference type="EMBL" id="RVW96525.1"/>
    </source>
</evidence>
<dbReference type="InterPro" id="IPR012337">
    <property type="entry name" value="RNaseH-like_sf"/>
</dbReference>